<accession>A0A2W7IQG0</accession>
<evidence type="ECO:0000313" key="1">
    <source>
        <dbReference type="EMBL" id="PZW41667.1"/>
    </source>
</evidence>
<name>A0A2W7IQG0_9FLAO</name>
<dbReference type="AlphaFoldDB" id="A0A2W7IQG0"/>
<reference evidence="1 2" key="1">
    <citation type="submission" date="2018-06" db="EMBL/GenBank/DDBJ databases">
        <title>Genomic Encyclopedia of Archaeal and Bacterial Type Strains, Phase II (KMG-II): from individual species to whole genera.</title>
        <authorList>
            <person name="Goeker M."/>
        </authorList>
    </citation>
    <scope>NUCLEOTIDE SEQUENCE [LARGE SCALE GENOMIC DNA]</scope>
    <source>
        <strain evidence="1 2">DSM 15361</strain>
    </source>
</reference>
<evidence type="ECO:0008006" key="3">
    <source>
        <dbReference type="Google" id="ProtNLM"/>
    </source>
</evidence>
<dbReference type="SUPFAM" id="SSF54631">
    <property type="entry name" value="CBS-domain pair"/>
    <property type="match status" value="1"/>
</dbReference>
<keyword evidence="2" id="KW-1185">Reference proteome</keyword>
<dbReference type="EMBL" id="QKYV01000003">
    <property type="protein sequence ID" value="PZW41667.1"/>
    <property type="molecule type" value="Genomic_DNA"/>
</dbReference>
<comment type="caution">
    <text evidence="1">The sequence shown here is derived from an EMBL/GenBank/DDBJ whole genome shotgun (WGS) entry which is preliminary data.</text>
</comment>
<gene>
    <name evidence="1" type="ORF">LX95_01349</name>
</gene>
<organism evidence="1 2">
    <name type="scientific">Mesonia algae</name>
    <dbReference type="NCBI Taxonomy" id="213248"/>
    <lineage>
        <taxon>Bacteria</taxon>
        <taxon>Pseudomonadati</taxon>
        <taxon>Bacteroidota</taxon>
        <taxon>Flavobacteriia</taxon>
        <taxon>Flavobacteriales</taxon>
        <taxon>Flavobacteriaceae</taxon>
        <taxon>Mesonia</taxon>
    </lineage>
</organism>
<dbReference type="RefSeq" id="WP_111540670.1">
    <property type="nucleotide sequence ID" value="NZ_QKYV01000003.1"/>
</dbReference>
<dbReference type="Gene3D" id="3.10.580.10">
    <property type="entry name" value="CBS-domain"/>
    <property type="match status" value="1"/>
</dbReference>
<proteinExistence type="predicted"/>
<protein>
    <recommendedName>
        <fullName evidence="3">CBS domain protein</fullName>
    </recommendedName>
</protein>
<evidence type="ECO:0000313" key="2">
    <source>
        <dbReference type="Proteomes" id="UP000249542"/>
    </source>
</evidence>
<sequence length="219" mass="25478">MLLSNYIIKDIEIQSVNQPIKNLKKLFNELTYTHIPVEKDGVFIGSISENDLRCFDNEKTLEDYQYALERFFVRDTENWLEVLKNFSVNNANLMPVLEEKSNKYLGYLELGDIMSFFNETPFLNENGAILVVEKNFTEYSFSEISQIIESSNNKLLGAFVSKIENDVAEITIKTNISGVNDVIQTLRRYGYNILSSHEEDTYTKNLQERSDYLDKYLNI</sequence>
<dbReference type="Proteomes" id="UP000249542">
    <property type="component" value="Unassembled WGS sequence"/>
</dbReference>
<dbReference type="InterPro" id="IPR046342">
    <property type="entry name" value="CBS_dom_sf"/>
</dbReference>